<evidence type="ECO:0000313" key="10">
    <source>
        <dbReference type="Proteomes" id="UP000230607"/>
    </source>
</evidence>
<dbReference type="RefSeq" id="WP_231911845.1">
    <property type="nucleotide sequence ID" value="NZ_LT841358.1"/>
</dbReference>
<evidence type="ECO:0000256" key="4">
    <source>
        <dbReference type="ARBA" id="ARBA00023002"/>
    </source>
</evidence>
<organism evidence="9 10">
    <name type="scientific">Candidatus Nitrosotalea okcheonensis</name>
    <dbReference type="NCBI Taxonomy" id="1903276"/>
    <lineage>
        <taxon>Archaea</taxon>
        <taxon>Nitrososphaerota</taxon>
        <taxon>Nitrososphaeria</taxon>
        <taxon>Nitrosotaleales</taxon>
        <taxon>Nitrosotaleaceae</taxon>
        <taxon>Nitrosotalea</taxon>
    </lineage>
</organism>
<comment type="similarity">
    <text evidence="2">Belongs to the glutaredoxin family.</text>
</comment>
<keyword evidence="4" id="KW-0560">Oxidoreductase</keyword>
<dbReference type="EMBL" id="LT841358">
    <property type="protein sequence ID" value="SMH70798.1"/>
    <property type="molecule type" value="Genomic_DNA"/>
</dbReference>
<protein>
    <submittedName>
        <fullName evidence="9">DSBA oxidoreductase</fullName>
    </submittedName>
</protein>
<evidence type="ECO:0000256" key="2">
    <source>
        <dbReference type="ARBA" id="ARBA00007787"/>
    </source>
</evidence>
<comment type="similarity">
    <text evidence="1">Belongs to the thioredoxin family. DsbA subfamily.</text>
</comment>
<accession>A0A2H1FDF3</accession>
<evidence type="ECO:0000256" key="5">
    <source>
        <dbReference type="ARBA" id="ARBA00023157"/>
    </source>
</evidence>
<dbReference type="PANTHER" id="PTHR13887">
    <property type="entry name" value="GLUTATHIONE S-TRANSFERASE KAPPA"/>
    <property type="match status" value="1"/>
</dbReference>
<keyword evidence="7" id="KW-0812">Transmembrane</keyword>
<feature type="domain" description="Thioredoxin" evidence="8">
    <location>
        <begin position="23"/>
        <end position="240"/>
    </location>
</feature>
<reference evidence="10" key="1">
    <citation type="submission" date="2017-03" db="EMBL/GenBank/DDBJ databases">
        <authorList>
            <person name="Herbold C."/>
        </authorList>
    </citation>
    <scope>NUCLEOTIDE SEQUENCE [LARGE SCALE GENOMIC DNA]</scope>
</reference>
<keyword evidence="7" id="KW-1133">Transmembrane helix</keyword>
<dbReference type="InterPro" id="IPR036249">
    <property type="entry name" value="Thioredoxin-like_sf"/>
</dbReference>
<dbReference type="Gene3D" id="3.40.30.10">
    <property type="entry name" value="Glutaredoxin"/>
    <property type="match status" value="1"/>
</dbReference>
<dbReference type="PANTHER" id="PTHR13887:SF14">
    <property type="entry name" value="DISULFIDE BOND FORMATION PROTEIN D"/>
    <property type="match status" value="1"/>
</dbReference>
<dbReference type="Pfam" id="PF13462">
    <property type="entry name" value="Thioredoxin_4"/>
    <property type="match status" value="1"/>
</dbReference>
<evidence type="ECO:0000313" key="9">
    <source>
        <dbReference type="EMBL" id="SMH70798.1"/>
    </source>
</evidence>
<dbReference type="InterPro" id="IPR013766">
    <property type="entry name" value="Thioredoxin_domain"/>
</dbReference>
<gene>
    <name evidence="9" type="ORF">NCS_10605</name>
</gene>
<evidence type="ECO:0000256" key="7">
    <source>
        <dbReference type="SAM" id="Phobius"/>
    </source>
</evidence>
<evidence type="ECO:0000259" key="8">
    <source>
        <dbReference type="PROSITE" id="PS51352"/>
    </source>
</evidence>
<dbReference type="GO" id="GO:0016491">
    <property type="term" value="F:oxidoreductase activity"/>
    <property type="evidence" value="ECO:0007669"/>
    <property type="project" value="UniProtKB-KW"/>
</dbReference>
<sequence length="241" mass="26498">MKVHLPSIGIGIGATVIIIIMISLFGQVFPNHMALTSTQTISLDNATLQNDASSSKVAMNLLTDNTSPVLGSNNAPITMIEFGDYQCFYCNRFYHTIEPDIVKNYIDTGKVRMVFKDFVIIGQDSVNAAHAAHCAQEQGKFWEYHDTLYNNWAGENTGWASSSNLLKFANDVGLNDTQFGQCMSQSRYISTVQGSLSNAKDLGLTGTPDFFIIAPDKTVTKIVGAQPFNVFDELFKSKLKS</sequence>
<dbReference type="SUPFAM" id="SSF52833">
    <property type="entry name" value="Thioredoxin-like"/>
    <property type="match status" value="1"/>
</dbReference>
<dbReference type="PROSITE" id="PS51352">
    <property type="entry name" value="THIOREDOXIN_2"/>
    <property type="match status" value="1"/>
</dbReference>
<evidence type="ECO:0000256" key="1">
    <source>
        <dbReference type="ARBA" id="ARBA00005791"/>
    </source>
</evidence>
<feature type="transmembrane region" description="Helical" evidence="7">
    <location>
        <begin position="7"/>
        <end position="29"/>
    </location>
</feature>
<evidence type="ECO:0000256" key="6">
    <source>
        <dbReference type="ARBA" id="ARBA00023284"/>
    </source>
</evidence>
<evidence type="ECO:0000256" key="3">
    <source>
        <dbReference type="ARBA" id="ARBA00022729"/>
    </source>
</evidence>
<keyword evidence="7" id="KW-0472">Membrane</keyword>
<keyword evidence="5" id="KW-1015">Disulfide bond</keyword>
<dbReference type="Proteomes" id="UP000230607">
    <property type="component" value="Chromosome 1"/>
</dbReference>
<keyword evidence="3" id="KW-0732">Signal</keyword>
<dbReference type="InterPro" id="IPR012336">
    <property type="entry name" value="Thioredoxin-like_fold"/>
</dbReference>
<dbReference type="AlphaFoldDB" id="A0A2H1FDF3"/>
<keyword evidence="6" id="KW-0676">Redox-active center</keyword>
<name>A0A2H1FDF3_9ARCH</name>
<proteinExistence type="inferred from homology"/>
<keyword evidence="10" id="KW-1185">Reference proteome</keyword>